<dbReference type="Gene3D" id="3.40.50.300">
    <property type="entry name" value="P-loop containing nucleotide triphosphate hydrolases"/>
    <property type="match status" value="1"/>
</dbReference>
<dbReference type="Pfam" id="PF24883">
    <property type="entry name" value="NPHP3_N"/>
    <property type="match status" value="1"/>
</dbReference>
<evidence type="ECO:0000256" key="2">
    <source>
        <dbReference type="PROSITE-ProRule" id="PRU00221"/>
    </source>
</evidence>
<feature type="domain" description="NACHT" evidence="3">
    <location>
        <begin position="93"/>
        <end position="244"/>
    </location>
</feature>
<dbReference type="SUPFAM" id="SSF52540">
    <property type="entry name" value="P-loop containing nucleoside triphosphate hydrolases"/>
    <property type="match status" value="1"/>
</dbReference>
<evidence type="ECO:0000256" key="1">
    <source>
        <dbReference type="ARBA" id="ARBA00022737"/>
    </source>
</evidence>
<proteinExistence type="predicted"/>
<dbReference type="PANTHER" id="PTHR10039:SF14">
    <property type="entry name" value="NACHT DOMAIN-CONTAINING PROTEIN"/>
    <property type="match status" value="1"/>
</dbReference>
<dbReference type="SUPFAM" id="SSF50978">
    <property type="entry name" value="WD40 repeat-like"/>
    <property type="match status" value="1"/>
</dbReference>
<dbReference type="EMBL" id="JAOQAV010000017">
    <property type="protein sequence ID" value="KAJ4187545.1"/>
    <property type="molecule type" value="Genomic_DNA"/>
</dbReference>
<dbReference type="Proteomes" id="UP001152087">
    <property type="component" value="Unassembled WGS sequence"/>
</dbReference>
<dbReference type="InterPro" id="IPR027417">
    <property type="entry name" value="P-loop_NTPase"/>
</dbReference>
<feature type="repeat" description="WD" evidence="2">
    <location>
        <begin position="717"/>
        <end position="748"/>
    </location>
</feature>
<dbReference type="Gene3D" id="2.130.10.10">
    <property type="entry name" value="YVTN repeat-like/Quinoprotein amine dehydrogenase"/>
    <property type="match status" value="2"/>
</dbReference>
<dbReference type="PROSITE" id="PS50082">
    <property type="entry name" value="WD_REPEATS_2"/>
    <property type="match status" value="2"/>
</dbReference>
<keyword evidence="2" id="KW-0853">WD repeat</keyword>
<dbReference type="PROSITE" id="PS50837">
    <property type="entry name" value="NACHT"/>
    <property type="match status" value="1"/>
</dbReference>
<dbReference type="Pfam" id="PF00400">
    <property type="entry name" value="WD40"/>
    <property type="match status" value="2"/>
</dbReference>
<protein>
    <recommendedName>
        <fullName evidence="3">NACHT domain-containing protein</fullName>
    </recommendedName>
</protein>
<name>A0A9W8R4G9_9HYPO</name>
<accession>A0A9W8R4G9</accession>
<dbReference type="SMART" id="SM00320">
    <property type="entry name" value="WD40"/>
    <property type="match status" value="3"/>
</dbReference>
<dbReference type="InterPro" id="IPR001680">
    <property type="entry name" value="WD40_rpt"/>
</dbReference>
<reference evidence="4" key="1">
    <citation type="submission" date="2022-09" db="EMBL/GenBank/DDBJ databases">
        <title>Fusarium specimens isolated from Avocado Roots.</title>
        <authorList>
            <person name="Stajich J."/>
            <person name="Roper C."/>
            <person name="Heimlech-Rivalta G."/>
        </authorList>
    </citation>
    <scope>NUCLEOTIDE SEQUENCE</scope>
    <source>
        <strain evidence="4">A02</strain>
    </source>
</reference>
<dbReference type="InterPro" id="IPR056884">
    <property type="entry name" value="NPHP3-like_N"/>
</dbReference>
<evidence type="ECO:0000313" key="5">
    <source>
        <dbReference type="Proteomes" id="UP001152087"/>
    </source>
</evidence>
<evidence type="ECO:0000313" key="4">
    <source>
        <dbReference type="EMBL" id="KAJ4187545.1"/>
    </source>
</evidence>
<dbReference type="InterPro" id="IPR015943">
    <property type="entry name" value="WD40/YVTN_repeat-like_dom_sf"/>
</dbReference>
<keyword evidence="5" id="KW-1185">Reference proteome</keyword>
<sequence>MGENDAADSLVRERTDINVKHDGDNFGQIFGANYGTVNVGAQVDNCLTDLFLTDSRDDKIRINDAKGGLLNGSCDWILKHDAFQKWHDDESIRLLWIKGDPGKGKTMLTIGIISELERRIQALNEENGKKAFLCYYFFEGTNSDRNNPVAMLRALIWSLIDQKETFRTALGEDYKKYGYKLFTNLNAFNSLSEILGNVLKGASPATVYIVLDALDECRSDIEQTLSFIDRHSSHPHVKWIVSSRNEHQIEKQLQPQPSRIPLSLEENDTVVSKNVNEYIDQRLGNLGALQNNSNLRDKVRDMMRQKAEGTFLWVAIAIKELQDVEDVVVAMEEMRPGLQGDEGIYSQMMERIEKQHNNKECLRTLSTVVLANRPLHKFELGMLLEFLEEAPGLGEAVERTLRKCGSYLTMRNDRVYIIHQSAKDYLNGVLFPSGPTATHGLIFHAAANAMAKVLKENVYGVPKLDDFPQYGLHVDEIPVPDPDPLLPVRYACKHWISHLYGSRDEKSLADDGVLHGFFNGYFLYWVEAMSLYQQLDVAAHSLYRLERLLRSHNRDSTLLSLTVDMRQFLSCFHSLIKHTPLQVYVSAHIFTPTNSRIRSLFVFRKCGPHWILSEPIVSEDWDPAVRWTFGERNRWPKGVAYSHDWTLRAIHSQGAVSILDMITGETISSRWFTHSRDTYAKMAFSNDKKLLAICGARTSEMFVDIRDVETLAHDVEVLMHQSSVTAMAFSSTGKHFTAASADGAVQVWYTDTWREAFKYSHKEWVSSVSFSPDGALVASGSTDNTVILSDVATGTILRTLDQSMASPWAPRRLVKHKVLAICFSLDGKTISSVSNHGGGAVWEVSTGEITHRFTTGDSAPLREATYAVFSAGGGLVALHRSPNSRCTGDISVWETSSSRLRWDIKIGYGRRPRFVFSPDASLLVHDGGYTSDLSRQSSSSSGVPAARGGVVKFSADGSALVCVELRGNLEGYDNRITLWDVATGVQKLDCPAARSCSVTFLADGNILHTWKTVWLKWLMNENHQMIDSRTGQLRTVSDPDQLQRHASEARDATLPCRGTYDIDTGCSWIMRNGQRALWLPPEYRPNVAEVVAWSPMQEDSNVQAVAFYSSRRQRLMLMRFLDPARASDTERTQQEARRPRFWIGRQPRDYLGFDF</sequence>
<dbReference type="InterPro" id="IPR036322">
    <property type="entry name" value="WD40_repeat_dom_sf"/>
</dbReference>
<dbReference type="AlphaFoldDB" id="A0A9W8R4G9"/>
<dbReference type="PROSITE" id="PS50294">
    <property type="entry name" value="WD_REPEATS_REGION"/>
    <property type="match status" value="2"/>
</dbReference>
<dbReference type="PANTHER" id="PTHR10039">
    <property type="entry name" value="AMELOGENIN"/>
    <property type="match status" value="1"/>
</dbReference>
<gene>
    <name evidence="4" type="ORF">NW755_007038</name>
</gene>
<comment type="caution">
    <text evidence="4">The sequence shown here is derived from an EMBL/GenBank/DDBJ whole genome shotgun (WGS) entry which is preliminary data.</text>
</comment>
<dbReference type="InterPro" id="IPR007111">
    <property type="entry name" value="NACHT_NTPase"/>
</dbReference>
<keyword evidence="1" id="KW-0677">Repeat</keyword>
<organism evidence="4 5">
    <name type="scientific">Fusarium falciforme</name>
    <dbReference type="NCBI Taxonomy" id="195108"/>
    <lineage>
        <taxon>Eukaryota</taxon>
        <taxon>Fungi</taxon>
        <taxon>Dikarya</taxon>
        <taxon>Ascomycota</taxon>
        <taxon>Pezizomycotina</taxon>
        <taxon>Sordariomycetes</taxon>
        <taxon>Hypocreomycetidae</taxon>
        <taxon>Hypocreales</taxon>
        <taxon>Nectriaceae</taxon>
        <taxon>Fusarium</taxon>
        <taxon>Fusarium solani species complex</taxon>
    </lineage>
</organism>
<feature type="repeat" description="WD" evidence="2">
    <location>
        <begin position="758"/>
        <end position="799"/>
    </location>
</feature>
<evidence type="ECO:0000259" key="3">
    <source>
        <dbReference type="PROSITE" id="PS50837"/>
    </source>
</evidence>